<dbReference type="Proteomes" id="UP000095751">
    <property type="component" value="Unassembled WGS sequence"/>
</dbReference>
<dbReference type="EMBL" id="KV784356">
    <property type="protein sequence ID" value="OEU18757.1"/>
    <property type="molecule type" value="Genomic_DNA"/>
</dbReference>
<organism evidence="4 5">
    <name type="scientific">Fragilariopsis cylindrus CCMP1102</name>
    <dbReference type="NCBI Taxonomy" id="635003"/>
    <lineage>
        <taxon>Eukaryota</taxon>
        <taxon>Sar</taxon>
        <taxon>Stramenopiles</taxon>
        <taxon>Ochrophyta</taxon>
        <taxon>Bacillariophyta</taxon>
        <taxon>Bacillariophyceae</taxon>
        <taxon>Bacillariophycidae</taxon>
        <taxon>Bacillariales</taxon>
        <taxon>Bacillariaceae</taxon>
        <taxon>Fragilariopsis</taxon>
    </lineage>
</organism>
<dbReference type="PANTHER" id="PTHR46472:SF1">
    <property type="entry name" value="NUCLEOREDOXIN"/>
    <property type="match status" value="1"/>
</dbReference>
<sequence>MIRFLLLLVCCLGFTTSFQTSSFRCARSQSSYSTATTTRIFSDPGPSSLPPPSPPSPPYSHEEAQAIQALLPSPLIDSKGNIIESAEVIASLVQDQRIGFYFAAGWCEDCKTIEFMLEQYRSALRASDQPIQLIYVPCDKNQDDQLARMQEIGLELGVPLGETADKLKHLYGVWPDVDVEKFGGTMRELIQEEVEVAVAVEGQKDGEEGDSDDDAPIKPDVVRVTPEDFEKELIDDGSGRRSGIPAVVVLDNAGGELAFLNMERDTISAMADWPLDDPQGRW</sequence>
<dbReference type="GO" id="GO:0004791">
    <property type="term" value="F:thioredoxin-disulfide reductase (NADPH) activity"/>
    <property type="evidence" value="ECO:0007669"/>
    <property type="project" value="TreeGrafter"/>
</dbReference>
<proteinExistence type="predicted"/>
<feature type="chain" id="PRO_5009193249" description="Thioredoxin domain-containing protein" evidence="2">
    <location>
        <begin position="18"/>
        <end position="282"/>
    </location>
</feature>
<evidence type="ECO:0000313" key="5">
    <source>
        <dbReference type="Proteomes" id="UP000095751"/>
    </source>
</evidence>
<dbReference type="KEGG" id="fcy:FRACYDRAFT_237037"/>
<feature type="signal peptide" evidence="2">
    <location>
        <begin position="1"/>
        <end position="17"/>
    </location>
</feature>
<dbReference type="AlphaFoldDB" id="A0A1E7FKV2"/>
<evidence type="ECO:0000256" key="2">
    <source>
        <dbReference type="SAM" id="SignalP"/>
    </source>
</evidence>
<feature type="region of interest" description="Disordered" evidence="1">
    <location>
        <begin position="37"/>
        <end position="60"/>
    </location>
</feature>
<evidence type="ECO:0000313" key="4">
    <source>
        <dbReference type="EMBL" id="OEU18757.1"/>
    </source>
</evidence>
<dbReference type="PANTHER" id="PTHR46472">
    <property type="entry name" value="NUCLEOREDOXIN"/>
    <property type="match status" value="1"/>
</dbReference>
<evidence type="ECO:0000259" key="3">
    <source>
        <dbReference type="PROSITE" id="PS51352"/>
    </source>
</evidence>
<dbReference type="InterPro" id="IPR013766">
    <property type="entry name" value="Thioredoxin_domain"/>
</dbReference>
<keyword evidence="5" id="KW-1185">Reference proteome</keyword>
<keyword evidence="2" id="KW-0732">Signal</keyword>
<evidence type="ECO:0000256" key="1">
    <source>
        <dbReference type="SAM" id="MobiDB-lite"/>
    </source>
</evidence>
<dbReference type="InParanoid" id="A0A1E7FKV2"/>
<dbReference type="Gene3D" id="3.40.30.10">
    <property type="entry name" value="Glutaredoxin"/>
    <property type="match status" value="1"/>
</dbReference>
<feature type="domain" description="Thioredoxin" evidence="3">
    <location>
        <begin position="64"/>
        <end position="272"/>
    </location>
</feature>
<dbReference type="GO" id="GO:0031397">
    <property type="term" value="P:negative regulation of protein ubiquitination"/>
    <property type="evidence" value="ECO:0007669"/>
    <property type="project" value="TreeGrafter"/>
</dbReference>
<dbReference type="GO" id="GO:0030178">
    <property type="term" value="P:negative regulation of Wnt signaling pathway"/>
    <property type="evidence" value="ECO:0007669"/>
    <property type="project" value="TreeGrafter"/>
</dbReference>
<dbReference type="InterPro" id="IPR036249">
    <property type="entry name" value="Thioredoxin-like_sf"/>
</dbReference>
<dbReference type="GO" id="GO:0005634">
    <property type="term" value="C:nucleus"/>
    <property type="evidence" value="ECO:0007669"/>
    <property type="project" value="TreeGrafter"/>
</dbReference>
<feature type="compositionally biased region" description="Pro residues" evidence="1">
    <location>
        <begin position="47"/>
        <end position="58"/>
    </location>
</feature>
<dbReference type="OrthoDB" id="42593at2759"/>
<gene>
    <name evidence="4" type="ORF">FRACYDRAFT_237037</name>
</gene>
<protein>
    <recommendedName>
        <fullName evidence="3">Thioredoxin domain-containing protein</fullName>
    </recommendedName>
</protein>
<dbReference type="SUPFAM" id="SSF52833">
    <property type="entry name" value="Thioredoxin-like"/>
    <property type="match status" value="1"/>
</dbReference>
<reference evidence="4 5" key="1">
    <citation type="submission" date="2016-09" db="EMBL/GenBank/DDBJ databases">
        <title>Extensive genetic diversity and differential bi-allelic expression allows diatom success in the polar Southern Ocean.</title>
        <authorList>
            <consortium name="DOE Joint Genome Institute"/>
            <person name="Mock T."/>
            <person name="Otillar R.P."/>
            <person name="Strauss J."/>
            <person name="Dupont C."/>
            <person name="Frickenhaus S."/>
            <person name="Maumus F."/>
            <person name="Mcmullan M."/>
            <person name="Sanges R."/>
            <person name="Schmutz J."/>
            <person name="Toseland A."/>
            <person name="Valas R."/>
            <person name="Veluchamy A."/>
            <person name="Ward B.J."/>
            <person name="Allen A."/>
            <person name="Barry K."/>
            <person name="Falciatore A."/>
            <person name="Ferrante M."/>
            <person name="Fortunato A.E."/>
            <person name="Gloeckner G."/>
            <person name="Gruber A."/>
            <person name="Hipkin R."/>
            <person name="Janech M."/>
            <person name="Kroth P."/>
            <person name="Leese F."/>
            <person name="Lindquist E."/>
            <person name="Lyon B.R."/>
            <person name="Martin J."/>
            <person name="Mayer C."/>
            <person name="Parker M."/>
            <person name="Quesneville H."/>
            <person name="Raymond J."/>
            <person name="Uhlig C."/>
            <person name="Valentin K.U."/>
            <person name="Worden A.Z."/>
            <person name="Armbrust E.V."/>
            <person name="Bowler C."/>
            <person name="Green B."/>
            <person name="Moulton V."/>
            <person name="Van Oosterhout C."/>
            <person name="Grigoriev I."/>
        </authorList>
    </citation>
    <scope>NUCLEOTIDE SEQUENCE [LARGE SCALE GENOMIC DNA]</scope>
    <source>
        <strain evidence="4 5">CCMP1102</strain>
    </source>
</reference>
<name>A0A1E7FKV2_9STRA</name>
<dbReference type="PROSITE" id="PS51352">
    <property type="entry name" value="THIOREDOXIN_2"/>
    <property type="match status" value="1"/>
</dbReference>
<accession>A0A1E7FKV2</accession>